<feature type="coiled-coil region" evidence="1">
    <location>
        <begin position="2"/>
        <end position="29"/>
    </location>
</feature>
<reference evidence="2 3" key="1">
    <citation type="journal article" date="2022" name="Nat. Genet.">
        <title>Improved pea reference genome and pan-genome highlight genomic features and evolutionary characteristics.</title>
        <authorList>
            <person name="Yang T."/>
            <person name="Liu R."/>
            <person name="Luo Y."/>
            <person name="Hu S."/>
            <person name="Wang D."/>
            <person name="Wang C."/>
            <person name="Pandey M.K."/>
            <person name="Ge S."/>
            <person name="Xu Q."/>
            <person name="Li N."/>
            <person name="Li G."/>
            <person name="Huang Y."/>
            <person name="Saxena R.K."/>
            <person name="Ji Y."/>
            <person name="Li M."/>
            <person name="Yan X."/>
            <person name="He Y."/>
            <person name="Liu Y."/>
            <person name="Wang X."/>
            <person name="Xiang C."/>
            <person name="Varshney R.K."/>
            <person name="Ding H."/>
            <person name="Gao S."/>
            <person name="Zong X."/>
        </authorList>
    </citation>
    <scope>NUCLEOTIDE SEQUENCE [LARGE SCALE GENOMIC DNA]</scope>
    <source>
        <strain evidence="2 3">cv. Zhongwan 6</strain>
    </source>
</reference>
<organism evidence="2 3">
    <name type="scientific">Pisum sativum</name>
    <name type="common">Garden pea</name>
    <name type="synonym">Lathyrus oleraceus</name>
    <dbReference type="NCBI Taxonomy" id="3888"/>
    <lineage>
        <taxon>Eukaryota</taxon>
        <taxon>Viridiplantae</taxon>
        <taxon>Streptophyta</taxon>
        <taxon>Embryophyta</taxon>
        <taxon>Tracheophyta</taxon>
        <taxon>Spermatophyta</taxon>
        <taxon>Magnoliopsida</taxon>
        <taxon>eudicotyledons</taxon>
        <taxon>Gunneridae</taxon>
        <taxon>Pentapetalae</taxon>
        <taxon>rosids</taxon>
        <taxon>fabids</taxon>
        <taxon>Fabales</taxon>
        <taxon>Fabaceae</taxon>
        <taxon>Papilionoideae</taxon>
        <taxon>50 kb inversion clade</taxon>
        <taxon>NPAAA clade</taxon>
        <taxon>Hologalegina</taxon>
        <taxon>IRL clade</taxon>
        <taxon>Fabeae</taxon>
        <taxon>Lathyrus</taxon>
    </lineage>
</organism>
<evidence type="ECO:0000313" key="3">
    <source>
        <dbReference type="Proteomes" id="UP001058974"/>
    </source>
</evidence>
<protein>
    <recommendedName>
        <fullName evidence="4">Retrotransposon gag domain-containing protein</fullName>
    </recommendedName>
</protein>
<dbReference type="Gramene" id="Psat02G0135300-T1">
    <property type="protein sequence ID" value="KAI5434489.1"/>
    <property type="gene ID" value="KIW84_021353"/>
</dbReference>
<dbReference type="PANTHER" id="PTHR33223:SF8">
    <property type="entry name" value="OS04G0172440 PROTEIN"/>
    <property type="match status" value="1"/>
</dbReference>
<dbReference type="AlphaFoldDB" id="A0A9D4Y868"/>
<dbReference type="EMBL" id="JAMSHJ010000002">
    <property type="protein sequence ID" value="KAI5434489.1"/>
    <property type="molecule type" value="Genomic_DNA"/>
</dbReference>
<gene>
    <name evidence="2" type="ORF">KIW84_021353</name>
</gene>
<evidence type="ECO:0000256" key="1">
    <source>
        <dbReference type="SAM" id="Coils"/>
    </source>
</evidence>
<dbReference type="PANTHER" id="PTHR33223">
    <property type="entry name" value="CCHC-TYPE DOMAIN-CONTAINING PROTEIN"/>
    <property type="match status" value="1"/>
</dbReference>
<accession>A0A9D4Y868</accession>
<keyword evidence="1" id="KW-0175">Coiled coil</keyword>
<dbReference type="Proteomes" id="UP001058974">
    <property type="component" value="Chromosome 2"/>
</dbReference>
<sequence>MVEQLENENRELKEEVSRLSALVESLLQAQKQAVNVQASASNQAPEVAPTSIPAHVMGSTDVMPSMPPSVVNSVPTPALIPQVHVHETIYHSKAFENPNVYDKFDEMRDQFSDLRKEKDLFGKSAFELCLVPNVKIPMKFKVPDFEKYRGNSRPLSHLVMYARKVSTHTDNDQLLIHYFQDSLSKATLKWYMALDCGSVRTFNDLGEAFVSVRPQF</sequence>
<name>A0A9D4Y868_PEA</name>
<comment type="caution">
    <text evidence="2">The sequence shown here is derived from an EMBL/GenBank/DDBJ whole genome shotgun (WGS) entry which is preliminary data.</text>
</comment>
<evidence type="ECO:0000313" key="2">
    <source>
        <dbReference type="EMBL" id="KAI5434489.1"/>
    </source>
</evidence>
<proteinExistence type="predicted"/>
<evidence type="ECO:0008006" key="4">
    <source>
        <dbReference type="Google" id="ProtNLM"/>
    </source>
</evidence>
<keyword evidence="3" id="KW-1185">Reference proteome</keyword>